<dbReference type="InterPro" id="IPR009003">
    <property type="entry name" value="Peptidase_S1_PA"/>
</dbReference>
<accession>A0A9D2PXR5</accession>
<dbReference type="PROSITE" id="PS50006">
    <property type="entry name" value="FHA_DOMAIN"/>
    <property type="match status" value="1"/>
</dbReference>
<keyword evidence="2" id="KW-0378">Hydrolase</keyword>
<name>A0A9D2PXR5_9FIRM</name>
<feature type="transmembrane region" description="Helical" evidence="3">
    <location>
        <begin position="259"/>
        <end position="279"/>
    </location>
</feature>
<dbReference type="PANTHER" id="PTHR43343:SF3">
    <property type="entry name" value="PROTEASE DO-LIKE 8, CHLOROPLASTIC"/>
    <property type="match status" value="1"/>
</dbReference>
<organism evidence="6 7">
    <name type="scientific">Candidatus Enterocloster excrementigallinarum</name>
    <dbReference type="NCBI Taxonomy" id="2838558"/>
    <lineage>
        <taxon>Bacteria</taxon>
        <taxon>Bacillati</taxon>
        <taxon>Bacillota</taxon>
        <taxon>Clostridia</taxon>
        <taxon>Lachnospirales</taxon>
        <taxon>Lachnospiraceae</taxon>
        <taxon>Enterocloster</taxon>
    </lineage>
</organism>
<proteinExistence type="predicted"/>
<dbReference type="InterPro" id="IPR051201">
    <property type="entry name" value="Chloro_Bact_Ser_Proteases"/>
</dbReference>
<dbReference type="Gene3D" id="2.40.10.120">
    <property type="match status" value="1"/>
</dbReference>
<keyword evidence="3" id="KW-0812">Transmembrane</keyword>
<evidence type="ECO:0000256" key="4">
    <source>
        <dbReference type="SAM" id="SignalP"/>
    </source>
</evidence>
<dbReference type="GO" id="GO:0004252">
    <property type="term" value="F:serine-type endopeptidase activity"/>
    <property type="evidence" value="ECO:0007669"/>
    <property type="project" value="InterPro"/>
</dbReference>
<dbReference type="GO" id="GO:0006508">
    <property type="term" value="P:proteolysis"/>
    <property type="evidence" value="ECO:0007669"/>
    <property type="project" value="UniProtKB-KW"/>
</dbReference>
<feature type="chain" id="PRO_5039565603" evidence="4">
    <location>
        <begin position="31"/>
        <end position="413"/>
    </location>
</feature>
<dbReference type="SMART" id="SM00240">
    <property type="entry name" value="FHA"/>
    <property type="match status" value="1"/>
</dbReference>
<evidence type="ECO:0000313" key="6">
    <source>
        <dbReference type="EMBL" id="HJC67727.1"/>
    </source>
</evidence>
<feature type="signal peptide" evidence="4">
    <location>
        <begin position="1"/>
        <end position="30"/>
    </location>
</feature>
<dbReference type="AlphaFoldDB" id="A0A9D2PXR5"/>
<dbReference type="Pfam" id="PF00498">
    <property type="entry name" value="FHA"/>
    <property type="match status" value="1"/>
</dbReference>
<dbReference type="Pfam" id="PF13365">
    <property type="entry name" value="Trypsin_2"/>
    <property type="match status" value="1"/>
</dbReference>
<reference evidence="6" key="1">
    <citation type="journal article" date="2021" name="PeerJ">
        <title>Extensive microbial diversity within the chicken gut microbiome revealed by metagenomics and culture.</title>
        <authorList>
            <person name="Gilroy R."/>
            <person name="Ravi A."/>
            <person name="Getino M."/>
            <person name="Pursley I."/>
            <person name="Horton D.L."/>
            <person name="Alikhan N.F."/>
            <person name="Baker D."/>
            <person name="Gharbi K."/>
            <person name="Hall N."/>
            <person name="Watson M."/>
            <person name="Adriaenssens E.M."/>
            <person name="Foster-Nyarko E."/>
            <person name="Jarju S."/>
            <person name="Secka A."/>
            <person name="Antonio M."/>
            <person name="Oren A."/>
            <person name="Chaudhuri R.R."/>
            <person name="La Ragione R."/>
            <person name="Hildebrand F."/>
            <person name="Pallen M.J."/>
        </authorList>
    </citation>
    <scope>NUCLEOTIDE SEQUENCE</scope>
    <source>
        <strain evidence="6">CHK198-12963</strain>
    </source>
</reference>
<evidence type="ECO:0000313" key="7">
    <source>
        <dbReference type="Proteomes" id="UP000823863"/>
    </source>
</evidence>
<dbReference type="InterPro" id="IPR008984">
    <property type="entry name" value="SMAD_FHA_dom_sf"/>
</dbReference>
<dbReference type="InterPro" id="IPR000253">
    <property type="entry name" value="FHA_dom"/>
</dbReference>
<feature type="domain" description="FHA" evidence="5">
    <location>
        <begin position="329"/>
        <end position="383"/>
    </location>
</feature>
<dbReference type="SUPFAM" id="SSF49879">
    <property type="entry name" value="SMAD/FHA domain"/>
    <property type="match status" value="1"/>
</dbReference>
<evidence type="ECO:0000256" key="3">
    <source>
        <dbReference type="SAM" id="Phobius"/>
    </source>
</evidence>
<keyword evidence="3" id="KW-1133">Transmembrane helix</keyword>
<comment type="caution">
    <text evidence="6">The sequence shown here is derived from an EMBL/GenBank/DDBJ whole genome shotgun (WGS) entry which is preliminary data.</text>
</comment>
<dbReference type="Gene3D" id="2.60.200.20">
    <property type="match status" value="1"/>
</dbReference>
<dbReference type="PRINTS" id="PR00834">
    <property type="entry name" value="PROTEASES2C"/>
</dbReference>
<protein>
    <submittedName>
        <fullName evidence="6">Trypsin-like peptidase domain-containing protein</fullName>
    </submittedName>
</protein>
<dbReference type="CDD" id="cd00060">
    <property type="entry name" value="FHA"/>
    <property type="match status" value="1"/>
</dbReference>
<reference evidence="6" key="2">
    <citation type="submission" date="2021-04" db="EMBL/GenBank/DDBJ databases">
        <authorList>
            <person name="Gilroy R."/>
        </authorList>
    </citation>
    <scope>NUCLEOTIDE SEQUENCE</scope>
    <source>
        <strain evidence="6">CHK198-12963</strain>
    </source>
</reference>
<evidence type="ECO:0000256" key="1">
    <source>
        <dbReference type="ARBA" id="ARBA00022670"/>
    </source>
</evidence>
<gene>
    <name evidence="6" type="ORF">H9931_13630</name>
</gene>
<dbReference type="InterPro" id="IPR001940">
    <property type="entry name" value="Peptidase_S1C"/>
</dbReference>
<keyword evidence="1" id="KW-0645">Protease</keyword>
<keyword evidence="4" id="KW-0732">Signal</keyword>
<evidence type="ECO:0000256" key="2">
    <source>
        <dbReference type="ARBA" id="ARBA00022801"/>
    </source>
</evidence>
<dbReference type="Proteomes" id="UP000823863">
    <property type="component" value="Unassembled WGS sequence"/>
</dbReference>
<evidence type="ECO:0000259" key="5">
    <source>
        <dbReference type="PROSITE" id="PS50006"/>
    </source>
</evidence>
<keyword evidence="3" id="KW-0472">Membrane</keyword>
<dbReference type="PANTHER" id="PTHR43343">
    <property type="entry name" value="PEPTIDASE S12"/>
    <property type="match status" value="1"/>
</dbReference>
<sequence>MKRFRKTAATVKTGAMVLIMTLAMTVPAFAAFDQSVLDGVVLIYSGAPDSTGNMQYWRGTGFFVGEEGQNPEYIITNCHVIEDYILAGEALGGGELYVMFDESDQQEAYLVVYDAAKDVAVLKLAEPTDKRVPLRLRAPEEDALGSEVYAVGYPLAADVTVQAVTSASKGDATVTTGSIGRFLTESGTGRELIQTDAALSGGNSGGPLIDGDGAVIGISTAGSKLDQNLFYAVSSSEVKFLLDRNNIPYSLYEAGGIPVALYAGAAVAAAVVIVVLVVVMGKKKKAPAAPAASVSSVQEKTSAKKASPVLRSMAPQHSGMVVQLHHQPVQIGRDPATCRLVFQDGTPGVSSRHCQVYFDEQEQMFIVTDLNSTYGTFLMNGQRIAPNTPVKLPPNSSIYLGEADNTIYLEMEA</sequence>
<dbReference type="SUPFAM" id="SSF50494">
    <property type="entry name" value="Trypsin-like serine proteases"/>
    <property type="match status" value="1"/>
</dbReference>
<dbReference type="EMBL" id="DWWB01000082">
    <property type="protein sequence ID" value="HJC67727.1"/>
    <property type="molecule type" value="Genomic_DNA"/>
</dbReference>